<organism evidence="3 4">
    <name type="scientific">Marinobacter fuscus</name>
    <dbReference type="NCBI Taxonomy" id="2109942"/>
    <lineage>
        <taxon>Bacteria</taxon>
        <taxon>Pseudomonadati</taxon>
        <taxon>Pseudomonadota</taxon>
        <taxon>Gammaproteobacteria</taxon>
        <taxon>Pseudomonadales</taxon>
        <taxon>Marinobacteraceae</taxon>
        <taxon>Marinobacter</taxon>
    </lineage>
</organism>
<dbReference type="EMBL" id="PXNP01000013">
    <property type="protein sequence ID" value="PSF12352.1"/>
    <property type="molecule type" value="Genomic_DNA"/>
</dbReference>
<keyword evidence="1" id="KW-0175">Coiled coil</keyword>
<accession>A0A2T1KRT5</accession>
<sequence>MNKHNPKLYTAGVTAIALAMSGCASKGERPDSALQAAENSIQQAVAADARDMEPILLNDARNKVADAKDLMEREKYYAAERLLEQATVDAQLAAARAETAKAQRAVEEINRNIESLRKQINSVQ</sequence>
<dbReference type="OrthoDB" id="9815390at2"/>
<name>A0A2T1KRT5_9GAMM</name>
<protein>
    <recommendedName>
        <fullName evidence="2">DUF4398 domain-containing protein</fullName>
    </recommendedName>
</protein>
<evidence type="ECO:0000313" key="3">
    <source>
        <dbReference type="EMBL" id="PSF12352.1"/>
    </source>
</evidence>
<feature type="domain" description="DUF4398" evidence="2">
    <location>
        <begin position="33"/>
        <end position="108"/>
    </location>
</feature>
<feature type="coiled-coil region" evidence="1">
    <location>
        <begin position="92"/>
        <end position="119"/>
    </location>
</feature>
<dbReference type="Pfam" id="PF14346">
    <property type="entry name" value="DUF4398"/>
    <property type="match status" value="1"/>
</dbReference>
<dbReference type="Proteomes" id="UP000239866">
    <property type="component" value="Unassembled WGS sequence"/>
</dbReference>
<dbReference type="Gene3D" id="1.20.1270.390">
    <property type="match status" value="1"/>
</dbReference>
<gene>
    <name evidence="3" type="ORF">C7H09_03855</name>
</gene>
<dbReference type="RefSeq" id="WP_106761309.1">
    <property type="nucleotide sequence ID" value="NZ_PXNP01000013.1"/>
</dbReference>
<proteinExistence type="predicted"/>
<evidence type="ECO:0000313" key="4">
    <source>
        <dbReference type="Proteomes" id="UP000239866"/>
    </source>
</evidence>
<dbReference type="InterPro" id="IPR025511">
    <property type="entry name" value="DUF4398"/>
</dbReference>
<comment type="caution">
    <text evidence="3">The sequence shown here is derived from an EMBL/GenBank/DDBJ whole genome shotgun (WGS) entry which is preliminary data.</text>
</comment>
<keyword evidence="4" id="KW-1185">Reference proteome</keyword>
<dbReference type="AlphaFoldDB" id="A0A2T1KRT5"/>
<evidence type="ECO:0000256" key="1">
    <source>
        <dbReference type="SAM" id="Coils"/>
    </source>
</evidence>
<reference evidence="3 4" key="1">
    <citation type="submission" date="2018-03" db="EMBL/GenBank/DDBJ databases">
        <title>Marinobacter brunus sp. nov., a marine bacterium of Gamma-proteobacteria isolated from the surface seawater of the South China Sea.</title>
        <authorList>
            <person name="Cheng H."/>
            <person name="Wu Y.-H."/>
            <person name="Xamxidin M."/>
            <person name="Xu X.-W."/>
        </authorList>
    </citation>
    <scope>NUCLEOTIDE SEQUENCE [LARGE SCALE GENOMIC DNA]</scope>
    <source>
        <strain evidence="3 4">NH169-3</strain>
    </source>
</reference>
<dbReference type="PROSITE" id="PS51257">
    <property type="entry name" value="PROKAR_LIPOPROTEIN"/>
    <property type="match status" value="1"/>
</dbReference>
<evidence type="ECO:0000259" key="2">
    <source>
        <dbReference type="Pfam" id="PF14346"/>
    </source>
</evidence>